<evidence type="ECO:0000313" key="2">
    <source>
        <dbReference type="EMBL" id="CUQ65052.1"/>
    </source>
</evidence>
<sequence>MTARRRINRQSRMSLALRATLLLTSSSKVADVQPSMAAESESLYTGVSFDHINRIRR</sequence>
<evidence type="ECO:0000256" key="1">
    <source>
        <dbReference type="SAM" id="SignalP"/>
    </source>
</evidence>
<gene>
    <name evidence="2" type="ORF">NITINOP_0076</name>
</gene>
<proteinExistence type="predicted"/>
<feature type="signal peptide" evidence="1">
    <location>
        <begin position="1"/>
        <end position="30"/>
    </location>
</feature>
<keyword evidence="1" id="KW-0732">Signal</keyword>
<accession>A0A0S4KKU9</accession>
<feature type="chain" id="PRO_5006623374" evidence="1">
    <location>
        <begin position="31"/>
        <end position="57"/>
    </location>
</feature>
<keyword evidence="3" id="KW-1185">Reference proteome</keyword>
<dbReference type="Proteomes" id="UP000066284">
    <property type="component" value="Chromosome 1"/>
</dbReference>
<protein>
    <submittedName>
        <fullName evidence="2">Uncharacterized protein</fullName>
    </submittedName>
</protein>
<dbReference type="AlphaFoldDB" id="A0A0S4KKU9"/>
<evidence type="ECO:0000313" key="3">
    <source>
        <dbReference type="Proteomes" id="UP000066284"/>
    </source>
</evidence>
<dbReference type="STRING" id="1715989.NITINOP_0076"/>
<reference evidence="3" key="1">
    <citation type="submission" date="2015-09" db="EMBL/GenBank/DDBJ databases">
        <authorList>
            <person name="Daims H."/>
        </authorList>
    </citation>
    <scope>NUCLEOTIDE SEQUENCE [LARGE SCALE GENOMIC DNA]</scope>
</reference>
<dbReference type="KEGG" id="nio:NITINOP_0076"/>
<organism evidence="2 3">
    <name type="scientific">Candidatus Nitrospira inopinata</name>
    <dbReference type="NCBI Taxonomy" id="1715989"/>
    <lineage>
        <taxon>Bacteria</taxon>
        <taxon>Pseudomonadati</taxon>
        <taxon>Nitrospirota</taxon>
        <taxon>Nitrospiria</taxon>
        <taxon>Nitrospirales</taxon>
        <taxon>Nitrospiraceae</taxon>
        <taxon>Nitrospira</taxon>
    </lineage>
</organism>
<name>A0A0S4KKU9_9BACT</name>
<dbReference type="EMBL" id="LN885086">
    <property type="protein sequence ID" value="CUQ65052.1"/>
    <property type="molecule type" value="Genomic_DNA"/>
</dbReference>